<evidence type="ECO:0000259" key="1">
    <source>
        <dbReference type="Pfam" id="PF02492"/>
    </source>
</evidence>
<dbReference type="PANTHER" id="PTHR13748:SF46">
    <property type="entry name" value="ZINC CHAPERONE YEIR"/>
    <property type="match status" value="1"/>
</dbReference>
<comment type="caution">
    <text evidence="2">The sequence shown here is derived from an EMBL/GenBank/DDBJ whole genome shotgun (WGS) entry which is preliminary data.</text>
</comment>
<dbReference type="Proteomes" id="UP000885750">
    <property type="component" value="Unassembled WGS sequence"/>
</dbReference>
<gene>
    <name evidence="2" type="ORF">ENJ51_00500</name>
</gene>
<dbReference type="AlphaFoldDB" id="A0A7V2SY46"/>
<dbReference type="GO" id="GO:0005737">
    <property type="term" value="C:cytoplasm"/>
    <property type="evidence" value="ECO:0007669"/>
    <property type="project" value="TreeGrafter"/>
</dbReference>
<sequence>MKQNEKLLQNIPTNLITGFLGVGKTSAILHLISQKPTNEKWSVLVNEFGSVGIDGAIYKAKGIAVKEIPGGCMCCAAGVPLQIAINRILKETRPQRLLIEPSGLGHPKRVLDTLRGQYFKEALSLKASICLLDPRNLLDERYTTHENFIDQIALADIVVANKTDLCDSDTLTHFNRYIEALQPAKQKITETQFGQLNASLLDYNPTSNRNAQFPDFHQTTNKKTGIAGKDGYHSEGWVFSEEQIFDFDKITLLFAQFGTIRIKAILKTNKGWKMFNIQNKQKEVTAIDSAEDSRLEIISRNQQRLNKEALDQQLNHCLI</sequence>
<dbReference type="Pfam" id="PF02492">
    <property type="entry name" value="cobW"/>
    <property type="match status" value="1"/>
</dbReference>
<evidence type="ECO:0000313" key="2">
    <source>
        <dbReference type="EMBL" id="HFC91270.1"/>
    </source>
</evidence>
<name>A0A7V2SY46_LEUMU</name>
<feature type="domain" description="CobW/HypB/UreG nucleotide-binding" evidence="1">
    <location>
        <begin position="12"/>
        <end position="186"/>
    </location>
</feature>
<organism evidence="2">
    <name type="scientific">Leucothrix mucor</name>
    <dbReference type="NCBI Taxonomy" id="45248"/>
    <lineage>
        <taxon>Bacteria</taxon>
        <taxon>Pseudomonadati</taxon>
        <taxon>Pseudomonadota</taxon>
        <taxon>Gammaproteobacteria</taxon>
        <taxon>Thiotrichales</taxon>
        <taxon>Thiotrichaceae</taxon>
        <taxon>Leucothrix</taxon>
    </lineage>
</organism>
<dbReference type="Gene3D" id="3.40.50.300">
    <property type="entry name" value="P-loop containing nucleotide triphosphate hydrolases"/>
    <property type="match status" value="1"/>
</dbReference>
<proteinExistence type="predicted"/>
<accession>A0A7V2SY46</accession>
<dbReference type="CDD" id="cd03112">
    <property type="entry name" value="CobW-like"/>
    <property type="match status" value="1"/>
</dbReference>
<dbReference type="InterPro" id="IPR027417">
    <property type="entry name" value="P-loop_NTPase"/>
</dbReference>
<protein>
    <submittedName>
        <fullName evidence="2">GTP-binding protein</fullName>
    </submittedName>
</protein>
<dbReference type="EMBL" id="DRMS01000017">
    <property type="protein sequence ID" value="HFC91270.1"/>
    <property type="molecule type" value="Genomic_DNA"/>
</dbReference>
<dbReference type="PANTHER" id="PTHR13748">
    <property type="entry name" value="COBW-RELATED"/>
    <property type="match status" value="1"/>
</dbReference>
<dbReference type="InterPro" id="IPR003495">
    <property type="entry name" value="CobW/HypB/UreG_nucleotide-bd"/>
</dbReference>
<reference evidence="2" key="1">
    <citation type="journal article" date="2020" name="mSystems">
        <title>Genome- and Community-Level Interaction Insights into Carbon Utilization and Element Cycling Functions of Hydrothermarchaeota in Hydrothermal Sediment.</title>
        <authorList>
            <person name="Zhou Z."/>
            <person name="Liu Y."/>
            <person name="Xu W."/>
            <person name="Pan J."/>
            <person name="Luo Z.H."/>
            <person name="Li M."/>
        </authorList>
    </citation>
    <scope>NUCLEOTIDE SEQUENCE [LARGE SCALE GENOMIC DNA]</scope>
    <source>
        <strain evidence="2">HyVt-493</strain>
    </source>
</reference>
<dbReference type="InterPro" id="IPR051316">
    <property type="entry name" value="Zinc-reg_GTPase_activator"/>
</dbReference>
<dbReference type="SUPFAM" id="SSF52540">
    <property type="entry name" value="P-loop containing nucleoside triphosphate hydrolases"/>
    <property type="match status" value="1"/>
</dbReference>